<sequence length="56" mass="6142">MKNHFTTLIITAFLSLSFGCYAEDKLDADAAAKKLANPNNVMASLELKTQYRAFSG</sequence>
<dbReference type="EMBL" id="CP136600">
    <property type="protein sequence ID" value="WOH38830.1"/>
    <property type="molecule type" value="Genomic_DNA"/>
</dbReference>
<gene>
    <name evidence="2" type="ORF">RI844_06315</name>
</gene>
<feature type="chain" id="PRO_5046409273" description="TolC family protein" evidence="1">
    <location>
        <begin position="23"/>
        <end position="56"/>
    </location>
</feature>
<dbReference type="Proteomes" id="UP001301442">
    <property type="component" value="Chromosome"/>
</dbReference>
<dbReference type="PROSITE" id="PS51257">
    <property type="entry name" value="PROKAR_LIPOPROTEIN"/>
    <property type="match status" value="1"/>
</dbReference>
<evidence type="ECO:0000313" key="3">
    <source>
        <dbReference type="Proteomes" id="UP001301442"/>
    </source>
</evidence>
<keyword evidence="3" id="KW-1185">Reference proteome</keyword>
<dbReference type="RefSeq" id="WP_348397599.1">
    <property type="nucleotide sequence ID" value="NZ_CP136600.1"/>
</dbReference>
<evidence type="ECO:0000313" key="2">
    <source>
        <dbReference type="EMBL" id="WOH38830.1"/>
    </source>
</evidence>
<accession>A0ABZ0GT14</accession>
<reference evidence="2 3" key="1">
    <citation type="submission" date="2023-09" db="EMBL/GenBank/DDBJ databases">
        <authorList>
            <person name="Qi X."/>
        </authorList>
    </citation>
    <scope>NUCLEOTIDE SEQUENCE [LARGE SCALE GENOMIC DNA]</scope>
    <source>
        <strain evidence="2 3">S1-1</strain>
    </source>
</reference>
<keyword evidence="1" id="KW-0732">Signal</keyword>
<proteinExistence type="predicted"/>
<name>A0ABZ0GT14_9GAMM</name>
<feature type="signal peptide" evidence="1">
    <location>
        <begin position="1"/>
        <end position="22"/>
    </location>
</feature>
<organism evidence="2 3">
    <name type="scientific">Thalassotalea fonticola</name>
    <dbReference type="NCBI Taxonomy" id="3065649"/>
    <lineage>
        <taxon>Bacteria</taxon>
        <taxon>Pseudomonadati</taxon>
        <taxon>Pseudomonadota</taxon>
        <taxon>Gammaproteobacteria</taxon>
        <taxon>Alteromonadales</taxon>
        <taxon>Colwelliaceae</taxon>
        <taxon>Thalassotalea</taxon>
    </lineage>
</organism>
<protein>
    <recommendedName>
        <fullName evidence="4">TolC family protein</fullName>
    </recommendedName>
</protein>
<evidence type="ECO:0000256" key="1">
    <source>
        <dbReference type="SAM" id="SignalP"/>
    </source>
</evidence>
<evidence type="ECO:0008006" key="4">
    <source>
        <dbReference type="Google" id="ProtNLM"/>
    </source>
</evidence>